<dbReference type="Pfam" id="PF02627">
    <property type="entry name" value="CMD"/>
    <property type="match status" value="1"/>
</dbReference>
<evidence type="ECO:0000313" key="2">
    <source>
        <dbReference type="EMBL" id="NGY04725.1"/>
    </source>
</evidence>
<proteinExistence type="predicted"/>
<comment type="caution">
    <text evidence="2">The sequence shown here is derived from an EMBL/GenBank/DDBJ whole genome shotgun (WGS) entry which is preliminary data.</text>
</comment>
<feature type="domain" description="Carboxymuconolactone decarboxylase-like" evidence="1">
    <location>
        <begin position="18"/>
        <end position="102"/>
    </location>
</feature>
<reference evidence="2 3" key="1">
    <citation type="journal article" date="2014" name="Int. J. Syst. Evol. Microbiol.">
        <title>Solimonas terrae sp. nov., isolated from soil.</title>
        <authorList>
            <person name="Kim S.J."/>
            <person name="Moon J.Y."/>
            <person name="Weon H.Y."/>
            <person name="Ahn J.H."/>
            <person name="Chen W.M."/>
            <person name="Kwon S.W."/>
        </authorList>
    </citation>
    <scope>NUCLEOTIDE SEQUENCE [LARGE SCALE GENOMIC DNA]</scope>
    <source>
        <strain evidence="2 3">KIS83-12</strain>
    </source>
</reference>
<dbReference type="EMBL" id="JAAMOW010000003">
    <property type="protein sequence ID" value="NGY04725.1"/>
    <property type="molecule type" value="Genomic_DNA"/>
</dbReference>
<evidence type="ECO:0000259" key="1">
    <source>
        <dbReference type="Pfam" id="PF02627"/>
    </source>
</evidence>
<protein>
    <submittedName>
        <fullName evidence="2">Carboxymuconolactone decarboxylase family protein</fullName>
    </submittedName>
</protein>
<dbReference type="AlphaFoldDB" id="A0A6M2BR62"/>
<sequence length="168" mass="18778">MPRIDVPDDLGSWMGLQPQMAEGLIALSDVVYGKSRLPQRVHELARMRIALANECEVCRNARYARDGAEADGLDADFYAHVADWRQWPGYSTREKLAAEYAEGIALDHVGMREDADFWRRLRAGFNDAEIVDLAICCALWLGTGRTMRALDVGQSCALTLARKHVELA</sequence>
<dbReference type="Proteomes" id="UP000472676">
    <property type="component" value="Unassembled WGS sequence"/>
</dbReference>
<dbReference type="GO" id="GO:0051920">
    <property type="term" value="F:peroxiredoxin activity"/>
    <property type="evidence" value="ECO:0007669"/>
    <property type="project" value="InterPro"/>
</dbReference>
<keyword evidence="3" id="KW-1185">Reference proteome</keyword>
<dbReference type="PANTHER" id="PTHR34846">
    <property type="entry name" value="4-CARBOXYMUCONOLACTONE DECARBOXYLASE FAMILY PROTEIN (AFU_ORTHOLOGUE AFUA_6G11590)"/>
    <property type="match status" value="1"/>
</dbReference>
<gene>
    <name evidence="2" type="ORF">G7Y85_08110</name>
</gene>
<dbReference type="PANTHER" id="PTHR34846:SF5">
    <property type="entry name" value="CARBOXYMUCONOLACTONE DECARBOXYLASE-LIKE DOMAIN-CONTAINING PROTEIN"/>
    <property type="match status" value="1"/>
</dbReference>
<dbReference type="Gene3D" id="1.20.1290.10">
    <property type="entry name" value="AhpD-like"/>
    <property type="match status" value="1"/>
</dbReference>
<accession>A0A6M2BR62</accession>
<organism evidence="2 3">
    <name type="scientific">Solimonas terrae</name>
    <dbReference type="NCBI Taxonomy" id="1396819"/>
    <lineage>
        <taxon>Bacteria</taxon>
        <taxon>Pseudomonadati</taxon>
        <taxon>Pseudomonadota</taxon>
        <taxon>Gammaproteobacteria</taxon>
        <taxon>Nevskiales</taxon>
        <taxon>Nevskiaceae</taxon>
        <taxon>Solimonas</taxon>
    </lineage>
</organism>
<dbReference type="SUPFAM" id="SSF69118">
    <property type="entry name" value="AhpD-like"/>
    <property type="match status" value="1"/>
</dbReference>
<name>A0A6M2BR62_9GAMM</name>
<dbReference type="InterPro" id="IPR029032">
    <property type="entry name" value="AhpD-like"/>
</dbReference>
<dbReference type="InterPro" id="IPR003779">
    <property type="entry name" value="CMD-like"/>
</dbReference>
<evidence type="ECO:0000313" key="3">
    <source>
        <dbReference type="Proteomes" id="UP000472676"/>
    </source>
</evidence>
<dbReference type="RefSeq" id="WP_166254588.1">
    <property type="nucleotide sequence ID" value="NZ_JAAMOW010000003.1"/>
</dbReference>